<evidence type="ECO:0000313" key="2">
    <source>
        <dbReference type="Proteomes" id="UP000251993"/>
    </source>
</evidence>
<keyword evidence="2" id="KW-1185">Reference proteome</keyword>
<dbReference type="InterPro" id="IPR029044">
    <property type="entry name" value="Nucleotide-diphossugar_trans"/>
</dbReference>
<dbReference type="Pfam" id="PF02348">
    <property type="entry name" value="CTP_transf_3"/>
    <property type="match status" value="1"/>
</dbReference>
<dbReference type="EMBL" id="CP030850">
    <property type="protein sequence ID" value="AXE19943.1"/>
    <property type="molecule type" value="Genomic_DNA"/>
</dbReference>
<dbReference type="InterPro" id="IPR050793">
    <property type="entry name" value="CMP-NeuNAc_synthase"/>
</dbReference>
<dbReference type="InterPro" id="IPR003329">
    <property type="entry name" value="Cytidylyl_trans"/>
</dbReference>
<dbReference type="RefSeq" id="WP_114068709.1">
    <property type="nucleotide sequence ID" value="NZ_CP030850.1"/>
</dbReference>
<name>A0A344TMS2_9BACT</name>
<dbReference type="OrthoDB" id="9805604at2"/>
<dbReference type="Gene3D" id="3.90.550.10">
    <property type="entry name" value="Spore Coat Polysaccharide Biosynthesis Protein SpsA, Chain A"/>
    <property type="match status" value="1"/>
</dbReference>
<dbReference type="Proteomes" id="UP000251993">
    <property type="component" value="Chromosome"/>
</dbReference>
<gene>
    <name evidence="1" type="ORF">DR864_20415</name>
</gene>
<dbReference type="CDD" id="cd02513">
    <property type="entry name" value="CMP-NeuAc_Synthase"/>
    <property type="match status" value="1"/>
</dbReference>
<dbReference type="AlphaFoldDB" id="A0A344TMS2"/>
<proteinExistence type="predicted"/>
<accession>A0A344TMS2</accession>
<keyword evidence="1" id="KW-0808">Transferase</keyword>
<evidence type="ECO:0000313" key="1">
    <source>
        <dbReference type="EMBL" id="AXE19943.1"/>
    </source>
</evidence>
<dbReference type="PANTHER" id="PTHR21485:SF6">
    <property type="entry name" value="N-ACYLNEURAMINATE CYTIDYLYLTRANSFERASE-RELATED"/>
    <property type="match status" value="1"/>
</dbReference>
<dbReference type="PANTHER" id="PTHR21485">
    <property type="entry name" value="HAD SUPERFAMILY MEMBERS CMAS AND KDSC"/>
    <property type="match status" value="1"/>
</dbReference>
<keyword evidence="1" id="KW-0548">Nucleotidyltransferase</keyword>
<dbReference type="KEGG" id="run:DR864_20415"/>
<protein>
    <submittedName>
        <fullName evidence="1">Acylneuraminate cytidylyltransferase family protein</fullName>
    </submittedName>
</protein>
<dbReference type="SUPFAM" id="SSF53448">
    <property type="entry name" value="Nucleotide-diphospho-sugar transferases"/>
    <property type="match status" value="1"/>
</dbReference>
<dbReference type="GO" id="GO:0008781">
    <property type="term" value="F:N-acylneuraminate cytidylyltransferase activity"/>
    <property type="evidence" value="ECO:0007669"/>
    <property type="project" value="TreeGrafter"/>
</dbReference>
<reference evidence="1 2" key="1">
    <citation type="submission" date="2018-07" db="EMBL/GenBank/DDBJ databases">
        <title>Genome sequencing of Runella.</title>
        <authorList>
            <person name="Baek M.-G."/>
            <person name="Yi H."/>
        </authorList>
    </citation>
    <scope>NUCLEOTIDE SEQUENCE [LARGE SCALE GENOMIC DNA]</scope>
    <source>
        <strain evidence="1 2">HYN0085</strain>
    </source>
</reference>
<sequence>MSRPNVLAIIQARGGSKGLPHKNLLPLAGHPLVAYSVKAALDTPSISRTIISTDSKEIAAVAARYGAEVPFLRPSEFAQDLSTDIDVFTHALQWLMDNENYTPDVVVQLRPTSPIRTVQHMEEAIQRLLDTPEADSLRMITSAPITPYKMWLYDEETASMRPLLQHPTLPEPYNEPRQKLPSVHWQIGTLDVIRPSVILEKKSMSGYPILPYVLPFDYAIDIDDMNSFLKAEEVMQRLDCVKFQPSLVND</sequence>
<organism evidence="1 2">
    <name type="scientific">Runella rosea</name>
    <dbReference type="NCBI Taxonomy" id="2259595"/>
    <lineage>
        <taxon>Bacteria</taxon>
        <taxon>Pseudomonadati</taxon>
        <taxon>Bacteroidota</taxon>
        <taxon>Cytophagia</taxon>
        <taxon>Cytophagales</taxon>
        <taxon>Spirosomataceae</taxon>
        <taxon>Runella</taxon>
    </lineage>
</organism>